<evidence type="ECO:0008006" key="4">
    <source>
        <dbReference type="Google" id="ProtNLM"/>
    </source>
</evidence>
<reference evidence="2 3" key="1">
    <citation type="journal article" date="2019" name="Int. J. Syst. Evol. Microbiol.">
        <title>The Global Catalogue of Microorganisms (GCM) 10K type strain sequencing project: providing services to taxonomists for standard genome sequencing and annotation.</title>
        <authorList>
            <consortium name="The Broad Institute Genomics Platform"/>
            <consortium name="The Broad Institute Genome Sequencing Center for Infectious Disease"/>
            <person name="Wu L."/>
            <person name="Ma J."/>
        </authorList>
    </citation>
    <scope>NUCLEOTIDE SEQUENCE [LARGE SCALE GENOMIC DNA]</scope>
    <source>
        <strain evidence="2 3">JCM 16014</strain>
    </source>
</reference>
<evidence type="ECO:0000313" key="3">
    <source>
        <dbReference type="Proteomes" id="UP001500751"/>
    </source>
</evidence>
<dbReference type="EMBL" id="BAAAQN010000036">
    <property type="protein sequence ID" value="GAA2043806.1"/>
    <property type="molecule type" value="Genomic_DNA"/>
</dbReference>
<evidence type="ECO:0000313" key="2">
    <source>
        <dbReference type="EMBL" id="GAA2043806.1"/>
    </source>
</evidence>
<dbReference type="Gene3D" id="2.60.40.420">
    <property type="entry name" value="Cupredoxins - blue copper proteins"/>
    <property type="match status" value="1"/>
</dbReference>
<organism evidence="2 3">
    <name type="scientific">Catenulispora yoronensis</name>
    <dbReference type="NCBI Taxonomy" id="450799"/>
    <lineage>
        <taxon>Bacteria</taxon>
        <taxon>Bacillati</taxon>
        <taxon>Actinomycetota</taxon>
        <taxon>Actinomycetes</taxon>
        <taxon>Catenulisporales</taxon>
        <taxon>Catenulisporaceae</taxon>
        <taxon>Catenulispora</taxon>
    </lineage>
</organism>
<dbReference type="RefSeq" id="WP_344668459.1">
    <property type="nucleotide sequence ID" value="NZ_BAAAQN010000036.1"/>
</dbReference>
<sequence length="130" mass="13760">MAVPRILFALPLLVLGAAAPALAHTTAAPADAPNLVGMRQEDFSKDTVTLHVGDTLKLFNDSNFLHVVAPGEDARVADQAGEPRFGARDVVSVPRGTAYQTMTWGAPGTYHVTCTLHPEMNLTVIVLPSS</sequence>
<keyword evidence="3" id="KW-1185">Reference proteome</keyword>
<evidence type="ECO:0000256" key="1">
    <source>
        <dbReference type="SAM" id="SignalP"/>
    </source>
</evidence>
<keyword evidence="1" id="KW-0732">Signal</keyword>
<feature type="chain" id="PRO_5046609514" description="Blue (type 1) copper domain-containing protein" evidence="1">
    <location>
        <begin position="24"/>
        <end position="130"/>
    </location>
</feature>
<accession>A0ABN2UVR1</accession>
<gene>
    <name evidence="2" type="ORF">GCM10009839_53950</name>
</gene>
<proteinExistence type="predicted"/>
<name>A0ABN2UVR1_9ACTN</name>
<comment type="caution">
    <text evidence="2">The sequence shown here is derived from an EMBL/GenBank/DDBJ whole genome shotgun (WGS) entry which is preliminary data.</text>
</comment>
<protein>
    <recommendedName>
        <fullName evidence="4">Blue (type 1) copper domain-containing protein</fullName>
    </recommendedName>
</protein>
<dbReference type="SUPFAM" id="SSF49503">
    <property type="entry name" value="Cupredoxins"/>
    <property type="match status" value="1"/>
</dbReference>
<feature type="signal peptide" evidence="1">
    <location>
        <begin position="1"/>
        <end position="23"/>
    </location>
</feature>
<dbReference type="Proteomes" id="UP001500751">
    <property type="component" value="Unassembled WGS sequence"/>
</dbReference>
<dbReference type="InterPro" id="IPR008972">
    <property type="entry name" value="Cupredoxin"/>
</dbReference>